<evidence type="ECO:0000259" key="3">
    <source>
        <dbReference type="Pfam" id="PF17762"/>
    </source>
</evidence>
<dbReference type="InterPro" id="IPR050336">
    <property type="entry name" value="Chromosome_partition/occlusion"/>
</dbReference>
<dbReference type="InterPro" id="IPR004437">
    <property type="entry name" value="ParB/RepB/Spo0J"/>
</dbReference>
<dbReference type="SUPFAM" id="SSF109709">
    <property type="entry name" value="KorB DNA-binding domain-like"/>
    <property type="match status" value="1"/>
</dbReference>
<evidence type="ECO:0000256" key="1">
    <source>
        <dbReference type="ARBA" id="ARBA00022829"/>
    </source>
</evidence>
<evidence type="ECO:0008006" key="5">
    <source>
        <dbReference type="Google" id="ProtNLM"/>
    </source>
</evidence>
<feature type="domain" description="ParB/Spo0J HTH" evidence="3">
    <location>
        <begin position="65"/>
        <end position="162"/>
    </location>
</feature>
<accession>X0ZBW4</accession>
<name>X0ZBW4_9ZZZZ</name>
<sequence>MRIYGQLQPVVARDYEGNYQIIDGFKRFYAAEDLMMETLQCRILKIDLSQAKVLLLSYNRPHQSMEAWEEAVVLKDLLETHDLDQQRLAKLTGYSRSWVSRRLSLIGKMDENISSEIMMGVLTGSHARALIKLPRGNQSEVASVITTYGLTSRQSNTLVDAFLEAEDENRQRYVLTHPEKVLEKKEPKVKEDVYVVEKTPPHQSVSSFEPVTRPYLQSFLLLRG</sequence>
<feature type="domain" description="ParB-like N-terminal" evidence="2">
    <location>
        <begin position="2"/>
        <end position="52"/>
    </location>
</feature>
<dbReference type="GO" id="GO:0003677">
    <property type="term" value="F:DNA binding"/>
    <property type="evidence" value="ECO:0007669"/>
    <property type="project" value="InterPro"/>
</dbReference>
<dbReference type="GO" id="GO:0005694">
    <property type="term" value="C:chromosome"/>
    <property type="evidence" value="ECO:0007669"/>
    <property type="project" value="TreeGrafter"/>
</dbReference>
<keyword evidence="1" id="KW-0159">Chromosome partition</keyword>
<dbReference type="PANTHER" id="PTHR33375">
    <property type="entry name" value="CHROMOSOME-PARTITIONING PROTEIN PARB-RELATED"/>
    <property type="match status" value="1"/>
</dbReference>
<dbReference type="EMBL" id="BART01007977">
    <property type="protein sequence ID" value="GAG66709.1"/>
    <property type="molecule type" value="Genomic_DNA"/>
</dbReference>
<dbReference type="InterPro" id="IPR036086">
    <property type="entry name" value="ParB/Sulfiredoxin_sf"/>
</dbReference>
<dbReference type="Pfam" id="PF02195">
    <property type="entry name" value="ParB_N"/>
    <property type="match status" value="1"/>
</dbReference>
<evidence type="ECO:0000313" key="4">
    <source>
        <dbReference type="EMBL" id="GAG66709.1"/>
    </source>
</evidence>
<gene>
    <name evidence="4" type="ORF">S01H4_18036</name>
</gene>
<evidence type="ECO:0000259" key="2">
    <source>
        <dbReference type="Pfam" id="PF02195"/>
    </source>
</evidence>
<protein>
    <recommendedName>
        <fullName evidence="5">ParB/Sulfiredoxin domain-containing protein</fullName>
    </recommendedName>
</protein>
<reference evidence="4" key="1">
    <citation type="journal article" date="2014" name="Front. Microbiol.">
        <title>High frequency of phylogenetically diverse reductive dehalogenase-homologous genes in deep subseafloor sedimentary metagenomes.</title>
        <authorList>
            <person name="Kawai M."/>
            <person name="Futagami T."/>
            <person name="Toyoda A."/>
            <person name="Takaki Y."/>
            <person name="Nishi S."/>
            <person name="Hori S."/>
            <person name="Arai W."/>
            <person name="Tsubouchi T."/>
            <person name="Morono Y."/>
            <person name="Uchiyama I."/>
            <person name="Ito T."/>
            <person name="Fujiyama A."/>
            <person name="Inagaki F."/>
            <person name="Takami H."/>
        </authorList>
    </citation>
    <scope>NUCLEOTIDE SEQUENCE</scope>
    <source>
        <strain evidence="4">Expedition CK06-06</strain>
    </source>
</reference>
<organism evidence="4">
    <name type="scientific">marine sediment metagenome</name>
    <dbReference type="NCBI Taxonomy" id="412755"/>
    <lineage>
        <taxon>unclassified sequences</taxon>
        <taxon>metagenomes</taxon>
        <taxon>ecological metagenomes</taxon>
    </lineage>
</organism>
<dbReference type="AlphaFoldDB" id="X0ZBW4"/>
<dbReference type="NCBIfam" id="TIGR00180">
    <property type="entry name" value="parB_part"/>
    <property type="match status" value="1"/>
</dbReference>
<dbReference type="PANTHER" id="PTHR33375:SF1">
    <property type="entry name" value="CHROMOSOME-PARTITIONING PROTEIN PARB-RELATED"/>
    <property type="match status" value="1"/>
</dbReference>
<proteinExistence type="predicted"/>
<dbReference type="GO" id="GO:0007059">
    <property type="term" value="P:chromosome segregation"/>
    <property type="evidence" value="ECO:0007669"/>
    <property type="project" value="TreeGrafter"/>
</dbReference>
<dbReference type="Pfam" id="PF17762">
    <property type="entry name" value="HTH_ParB"/>
    <property type="match status" value="1"/>
</dbReference>
<dbReference type="InterPro" id="IPR003115">
    <property type="entry name" value="ParB_N"/>
</dbReference>
<dbReference type="SUPFAM" id="SSF110849">
    <property type="entry name" value="ParB/Sulfiredoxin"/>
    <property type="match status" value="1"/>
</dbReference>
<dbReference type="Gene3D" id="3.90.1530.30">
    <property type="match status" value="1"/>
</dbReference>
<comment type="caution">
    <text evidence="4">The sequence shown here is derived from an EMBL/GenBank/DDBJ whole genome shotgun (WGS) entry which is preliminary data.</text>
</comment>
<dbReference type="InterPro" id="IPR041468">
    <property type="entry name" value="HTH_ParB/Spo0J"/>
</dbReference>
<dbReference type="Gene3D" id="1.10.10.2830">
    <property type="match status" value="1"/>
</dbReference>